<dbReference type="GO" id="GO:0032259">
    <property type="term" value="P:methylation"/>
    <property type="evidence" value="ECO:0007669"/>
    <property type="project" value="UniProtKB-KW"/>
</dbReference>
<name>D3Q0N8_STANL</name>
<keyword evidence="5" id="KW-1185">Reference proteome</keyword>
<dbReference type="Pfam" id="PF13649">
    <property type="entry name" value="Methyltransf_25"/>
    <property type="match status" value="1"/>
</dbReference>
<organism evidence="4 5">
    <name type="scientific">Stackebrandtia nassauensis (strain DSM 44728 / CIP 108903 / NRRL B-16338 / NBRC 102104 / LLR-40K-21)</name>
    <dbReference type="NCBI Taxonomy" id="446470"/>
    <lineage>
        <taxon>Bacteria</taxon>
        <taxon>Bacillati</taxon>
        <taxon>Actinomycetota</taxon>
        <taxon>Actinomycetes</taxon>
        <taxon>Glycomycetales</taxon>
        <taxon>Glycomycetaceae</taxon>
        <taxon>Stackebrandtia</taxon>
    </lineage>
</organism>
<dbReference type="KEGG" id="sna:Snas_2080"/>
<dbReference type="PANTHER" id="PTHR43861">
    <property type="entry name" value="TRANS-ACONITATE 2-METHYLTRANSFERASE-RELATED"/>
    <property type="match status" value="1"/>
</dbReference>
<dbReference type="STRING" id="446470.Snas_2080"/>
<dbReference type="eggNOG" id="COG2226">
    <property type="taxonomic scope" value="Bacteria"/>
</dbReference>
<dbReference type="InterPro" id="IPR029063">
    <property type="entry name" value="SAM-dependent_MTases_sf"/>
</dbReference>
<reference evidence="4 5" key="1">
    <citation type="journal article" date="2009" name="Stand. Genomic Sci.">
        <title>Complete genome sequence of Stackebrandtia nassauensis type strain (LLR-40K-21).</title>
        <authorList>
            <person name="Munk C."/>
            <person name="Lapidus A."/>
            <person name="Copeland A."/>
            <person name="Jando M."/>
            <person name="Mayilraj S."/>
            <person name="Glavina Del Rio T."/>
            <person name="Nolan M."/>
            <person name="Chen F."/>
            <person name="Lucas S."/>
            <person name="Tice H."/>
            <person name="Cheng J.F."/>
            <person name="Han C."/>
            <person name="Detter J.C."/>
            <person name="Bruce D."/>
            <person name="Goodwin L."/>
            <person name="Chain P."/>
            <person name="Pitluck S."/>
            <person name="Goker M."/>
            <person name="Ovchinikova G."/>
            <person name="Pati A."/>
            <person name="Ivanova N."/>
            <person name="Mavromatis K."/>
            <person name="Chen A."/>
            <person name="Palaniappan K."/>
            <person name="Land M."/>
            <person name="Hauser L."/>
            <person name="Chang Y.J."/>
            <person name="Jeffries C.D."/>
            <person name="Bristow J."/>
            <person name="Eisen J.A."/>
            <person name="Markowitz V."/>
            <person name="Hugenholtz P."/>
            <person name="Kyrpides N.C."/>
            <person name="Klenk H.P."/>
        </authorList>
    </citation>
    <scope>NUCLEOTIDE SEQUENCE [LARGE SCALE GENOMIC DNA]</scope>
    <source>
        <strain evidence="5">DSM 44728 / CIP 108903 / NRRL B-16338 / NBRC 102104 / LLR-40K-21</strain>
    </source>
</reference>
<dbReference type="GO" id="GO:0008168">
    <property type="term" value="F:methyltransferase activity"/>
    <property type="evidence" value="ECO:0007669"/>
    <property type="project" value="UniProtKB-KW"/>
</dbReference>
<evidence type="ECO:0000313" key="5">
    <source>
        <dbReference type="Proteomes" id="UP000000844"/>
    </source>
</evidence>
<keyword evidence="1 4" id="KW-0489">Methyltransferase</keyword>
<evidence type="ECO:0000256" key="2">
    <source>
        <dbReference type="ARBA" id="ARBA00022679"/>
    </source>
</evidence>
<dbReference type="CDD" id="cd02440">
    <property type="entry name" value="AdoMet_MTases"/>
    <property type="match status" value="1"/>
</dbReference>
<dbReference type="OrthoDB" id="9765084at2"/>
<evidence type="ECO:0000256" key="1">
    <source>
        <dbReference type="ARBA" id="ARBA00022603"/>
    </source>
</evidence>
<evidence type="ECO:0000259" key="3">
    <source>
        <dbReference type="Pfam" id="PF13649"/>
    </source>
</evidence>
<dbReference type="InterPro" id="IPR041698">
    <property type="entry name" value="Methyltransf_25"/>
</dbReference>
<dbReference type="Proteomes" id="UP000000844">
    <property type="component" value="Chromosome"/>
</dbReference>
<evidence type="ECO:0000313" key="4">
    <source>
        <dbReference type="EMBL" id="ADD41774.1"/>
    </source>
</evidence>
<proteinExistence type="predicted"/>
<dbReference type="RefSeq" id="WP_013017345.1">
    <property type="nucleotide sequence ID" value="NC_013947.1"/>
</dbReference>
<dbReference type="PANTHER" id="PTHR43861:SF1">
    <property type="entry name" value="TRANS-ACONITATE 2-METHYLTRANSFERASE"/>
    <property type="match status" value="1"/>
</dbReference>
<sequence>MVEDRDIKELVRRGYNAVPYHHDAEGSGAWQQTRMTRKLLERLAPASRLLDLGCGSGLPLARDATVAGHRVTGVDISEVAIARATELVPEATFIRADAGTATFEPESFEAIACLYMIFHLEPEEQRRLLATVREWLVPGGLLLVIAGNTPSVGITENWRDSGTSMWWSHPGAETYREWVKEAGFTLVEDEFIPEGSKGHRAYWCRRPAPSA</sequence>
<feature type="domain" description="Methyltransferase" evidence="3">
    <location>
        <begin position="50"/>
        <end position="140"/>
    </location>
</feature>
<dbReference type="AlphaFoldDB" id="D3Q0N8"/>
<protein>
    <submittedName>
        <fullName evidence="4">Methyltransferase type 11</fullName>
    </submittedName>
</protein>
<dbReference type="Gene3D" id="3.40.50.150">
    <property type="entry name" value="Vaccinia Virus protein VP39"/>
    <property type="match status" value="1"/>
</dbReference>
<keyword evidence="2 4" id="KW-0808">Transferase</keyword>
<dbReference type="SUPFAM" id="SSF53335">
    <property type="entry name" value="S-adenosyl-L-methionine-dependent methyltransferases"/>
    <property type="match status" value="1"/>
</dbReference>
<accession>D3Q0N8</accession>
<dbReference type="HOGENOM" id="CLU_060397_2_0_11"/>
<gene>
    <name evidence="4" type="ordered locus">Snas_2080</name>
</gene>
<dbReference type="EMBL" id="CP001778">
    <property type="protein sequence ID" value="ADD41774.1"/>
    <property type="molecule type" value="Genomic_DNA"/>
</dbReference>